<dbReference type="AlphaFoldDB" id="A0A284R152"/>
<sequence>MIVEHQTFFSALVEVGSSEDKLLPSAGLPKDLTVFYCSYLRPLKVLYKATMSTSCQVGFLNAHEPHAQIQPGSTSGKRPTIQYRGFW</sequence>
<keyword evidence="3" id="KW-1185">Reference proteome</keyword>
<gene>
    <name evidence="2" type="ORF">ARMOST_05771</name>
</gene>
<protein>
    <submittedName>
        <fullName evidence="2">Uncharacterized protein</fullName>
    </submittedName>
</protein>
<dbReference type="Proteomes" id="UP000219338">
    <property type="component" value="Unassembled WGS sequence"/>
</dbReference>
<dbReference type="EMBL" id="FUEG01000003">
    <property type="protein sequence ID" value="SJL02444.1"/>
    <property type="molecule type" value="Genomic_DNA"/>
</dbReference>
<feature type="region of interest" description="Disordered" evidence="1">
    <location>
        <begin position="68"/>
        <end position="87"/>
    </location>
</feature>
<organism evidence="2 3">
    <name type="scientific">Armillaria ostoyae</name>
    <name type="common">Armillaria root rot fungus</name>
    <dbReference type="NCBI Taxonomy" id="47428"/>
    <lineage>
        <taxon>Eukaryota</taxon>
        <taxon>Fungi</taxon>
        <taxon>Dikarya</taxon>
        <taxon>Basidiomycota</taxon>
        <taxon>Agaricomycotina</taxon>
        <taxon>Agaricomycetes</taxon>
        <taxon>Agaricomycetidae</taxon>
        <taxon>Agaricales</taxon>
        <taxon>Marasmiineae</taxon>
        <taxon>Physalacriaceae</taxon>
        <taxon>Armillaria</taxon>
    </lineage>
</organism>
<evidence type="ECO:0000313" key="2">
    <source>
        <dbReference type="EMBL" id="SJL02444.1"/>
    </source>
</evidence>
<name>A0A284R152_ARMOS</name>
<evidence type="ECO:0000313" key="3">
    <source>
        <dbReference type="Proteomes" id="UP000219338"/>
    </source>
</evidence>
<evidence type="ECO:0000256" key="1">
    <source>
        <dbReference type="SAM" id="MobiDB-lite"/>
    </source>
</evidence>
<reference evidence="3" key="1">
    <citation type="journal article" date="2017" name="Nat. Ecol. Evol.">
        <title>Genome expansion and lineage-specific genetic innovations in the forest pathogenic fungi Armillaria.</title>
        <authorList>
            <person name="Sipos G."/>
            <person name="Prasanna A.N."/>
            <person name="Walter M.C."/>
            <person name="O'Connor E."/>
            <person name="Balint B."/>
            <person name="Krizsan K."/>
            <person name="Kiss B."/>
            <person name="Hess J."/>
            <person name="Varga T."/>
            <person name="Slot J."/>
            <person name="Riley R."/>
            <person name="Boka B."/>
            <person name="Rigling D."/>
            <person name="Barry K."/>
            <person name="Lee J."/>
            <person name="Mihaltcheva S."/>
            <person name="LaButti K."/>
            <person name="Lipzen A."/>
            <person name="Waldron R."/>
            <person name="Moloney N.M."/>
            <person name="Sperisen C."/>
            <person name="Kredics L."/>
            <person name="Vagvoelgyi C."/>
            <person name="Patrignani A."/>
            <person name="Fitzpatrick D."/>
            <person name="Nagy I."/>
            <person name="Doyle S."/>
            <person name="Anderson J.B."/>
            <person name="Grigoriev I.V."/>
            <person name="Gueldener U."/>
            <person name="Muensterkoetter M."/>
            <person name="Nagy L.G."/>
        </authorList>
    </citation>
    <scope>NUCLEOTIDE SEQUENCE [LARGE SCALE GENOMIC DNA]</scope>
    <source>
        <strain evidence="3">C18/9</strain>
    </source>
</reference>
<proteinExistence type="predicted"/>
<accession>A0A284R152</accession>